<protein>
    <submittedName>
        <fullName evidence="1">Serine protease</fullName>
    </submittedName>
</protein>
<reference evidence="1" key="1">
    <citation type="submission" date="2017-11" db="EMBL/GenBank/DDBJ databases">
        <title>Comparative genomic and phylogenomic analyses of the family Idiomarinaceae.</title>
        <authorList>
            <person name="Liu Y."/>
            <person name="Shao Z."/>
        </authorList>
    </citation>
    <scope>NUCLEOTIDE SEQUENCE</scope>
    <source>
        <strain evidence="1">PIN1</strain>
    </source>
</reference>
<dbReference type="EMBL" id="PIQJ01000001">
    <property type="protein sequence ID" value="RZQ55931.1"/>
    <property type="molecule type" value="Genomic_DNA"/>
</dbReference>
<organism evidence="1 2">
    <name type="scientific">Pseudidiomarina tainanensis</name>
    <dbReference type="NCBI Taxonomy" id="502365"/>
    <lineage>
        <taxon>Bacteria</taxon>
        <taxon>Pseudomonadati</taxon>
        <taxon>Pseudomonadota</taxon>
        <taxon>Gammaproteobacteria</taxon>
        <taxon>Alteromonadales</taxon>
        <taxon>Idiomarinaceae</taxon>
        <taxon>Pseudidiomarina</taxon>
    </lineage>
</organism>
<sequence>MMSIKQRLASWRNCVLGIGLSTISIIVVATPIVIRHDVKDGSYLATQADFPPLATLYKIGAHGTLVHEKWVVTAAHTVFCVTPGTAIRIGDKIVEVKARYSHPDYERNGDNDIALIELAEPLNSPVTARLYAGSNEVGKDVWFIGSGGTGNGLTGQTVNYKENAGVLRKAQNRIESARGNEITFTFDKGVKALPLEGVSGNGDSGGPAFIKRGGEYWLLGISSRADSWFKEMGEYGVNEVYTRVSAHLPWIEAMFAATPRQRREMSSAERFVQPGIDDIDSICHQINYTPVKES</sequence>
<evidence type="ECO:0000313" key="1">
    <source>
        <dbReference type="EMBL" id="RZQ55931.1"/>
    </source>
</evidence>
<proteinExistence type="predicted"/>
<keyword evidence="1" id="KW-0645">Protease</keyword>
<keyword evidence="2" id="KW-1185">Reference proteome</keyword>
<dbReference type="Proteomes" id="UP000293092">
    <property type="component" value="Unassembled WGS sequence"/>
</dbReference>
<evidence type="ECO:0000313" key="2">
    <source>
        <dbReference type="Proteomes" id="UP000293092"/>
    </source>
</evidence>
<keyword evidence="1" id="KW-0378">Hydrolase</keyword>
<name>A0ACD2HHP0_9GAMM</name>
<gene>
    <name evidence="1" type="ORF">CWI82_01045</name>
</gene>
<comment type="caution">
    <text evidence="1">The sequence shown here is derived from an EMBL/GenBank/DDBJ whole genome shotgun (WGS) entry which is preliminary data.</text>
</comment>
<accession>A0ACD2HHP0</accession>